<reference evidence="1 2" key="1">
    <citation type="submission" date="2018-02" db="EMBL/GenBank/DDBJ databases">
        <title>Complete genome sequence of Streptomyces dengpaensis, the producer of angucyclines.</title>
        <authorList>
            <person name="Yumei L."/>
        </authorList>
    </citation>
    <scope>NUCLEOTIDE SEQUENCE [LARGE SCALE GENOMIC DNA]</scope>
    <source>
        <strain evidence="1 2">XZHG99</strain>
    </source>
</reference>
<organism evidence="1 2">
    <name type="scientific">Streptomyces dengpaensis</name>
    <dbReference type="NCBI Taxonomy" id="2049881"/>
    <lineage>
        <taxon>Bacteria</taxon>
        <taxon>Bacillati</taxon>
        <taxon>Actinomycetota</taxon>
        <taxon>Actinomycetes</taxon>
        <taxon>Kitasatosporales</taxon>
        <taxon>Streptomycetaceae</taxon>
        <taxon>Streptomyces</taxon>
    </lineage>
</organism>
<dbReference type="Proteomes" id="UP000238413">
    <property type="component" value="Chromosome"/>
</dbReference>
<evidence type="ECO:0000313" key="1">
    <source>
        <dbReference type="EMBL" id="AVH57866.1"/>
    </source>
</evidence>
<dbReference type="EMBL" id="CP026652">
    <property type="protein sequence ID" value="AVH57866.1"/>
    <property type="molecule type" value="Genomic_DNA"/>
</dbReference>
<evidence type="ECO:0000313" key="2">
    <source>
        <dbReference type="Proteomes" id="UP000238413"/>
    </source>
</evidence>
<keyword evidence="2" id="KW-1185">Reference proteome</keyword>
<sequence length="66" mass="7391">MTPNEVQMLIVGAALGAQSMNLLHMYWGWRDGQRADAAARRQARILGADQFHSSLRLYRLQHGSPA</sequence>
<protein>
    <submittedName>
        <fullName evidence="1">Uncharacterized protein</fullName>
    </submittedName>
</protein>
<name>A0ABN5I4R3_9ACTN</name>
<dbReference type="RefSeq" id="WP_099505352.1">
    <property type="nucleotide sequence ID" value="NZ_CP026652.1"/>
</dbReference>
<accession>A0ABN5I4R3</accession>
<proteinExistence type="predicted"/>
<gene>
    <name evidence="1" type="ORF">C4B68_21225</name>
</gene>